<reference evidence="3" key="1">
    <citation type="submission" date="2018-04" db="EMBL/GenBank/DDBJ databases">
        <authorList>
            <person name="Lucker S."/>
            <person name="Sakoula D."/>
        </authorList>
    </citation>
    <scope>NUCLEOTIDE SEQUENCE [LARGE SCALE GENOMIC DNA]</scope>
</reference>
<dbReference type="InParanoid" id="A0A330L2H9"/>
<dbReference type="Pfam" id="PF18144">
    <property type="entry name" value="SMODS"/>
    <property type="match status" value="1"/>
</dbReference>
<proteinExistence type="predicted"/>
<accession>A0A330L2H9</accession>
<dbReference type="SUPFAM" id="SSF81301">
    <property type="entry name" value="Nucleotidyltransferase"/>
    <property type="match status" value="1"/>
</dbReference>
<evidence type="ECO:0000313" key="2">
    <source>
        <dbReference type="EMBL" id="SPP63955.1"/>
    </source>
</evidence>
<evidence type="ECO:0000313" key="3">
    <source>
        <dbReference type="Proteomes" id="UP000248168"/>
    </source>
</evidence>
<evidence type="ECO:0008006" key="4">
    <source>
        <dbReference type="Google" id="ProtNLM"/>
    </source>
</evidence>
<dbReference type="InterPro" id="IPR043519">
    <property type="entry name" value="NT_sf"/>
</dbReference>
<evidence type="ECO:0000256" key="1">
    <source>
        <dbReference type="ARBA" id="ARBA00023118"/>
    </source>
</evidence>
<name>A0A330L2H9_9BACT</name>
<protein>
    <recommendedName>
        <fullName evidence="4">Nucleotidyltransferase</fullName>
    </recommendedName>
</protein>
<keyword evidence="3" id="KW-1185">Reference proteome</keyword>
<keyword evidence="1" id="KW-0051">Antiviral defense</keyword>
<dbReference type="EMBL" id="OUNR01000001">
    <property type="protein sequence ID" value="SPP63955.1"/>
    <property type="molecule type" value="Genomic_DNA"/>
</dbReference>
<dbReference type="Proteomes" id="UP000248168">
    <property type="component" value="Unassembled WGS sequence"/>
</dbReference>
<dbReference type="CDD" id="cd05400">
    <property type="entry name" value="NT_2-5OAS_ClassI-CCAase"/>
    <property type="match status" value="1"/>
</dbReference>
<dbReference type="Gene3D" id="3.30.460.10">
    <property type="entry name" value="Beta Polymerase, domain 2"/>
    <property type="match status" value="1"/>
</dbReference>
<gene>
    <name evidence="2" type="ORF">NITLEN_11041</name>
</gene>
<dbReference type="GO" id="GO:0051607">
    <property type="term" value="P:defense response to virus"/>
    <property type="evidence" value="ECO:0007669"/>
    <property type="project" value="UniProtKB-KW"/>
</dbReference>
<organism evidence="2 3">
    <name type="scientific">Nitrospira lenta</name>
    <dbReference type="NCBI Taxonomy" id="1436998"/>
    <lineage>
        <taxon>Bacteria</taxon>
        <taxon>Pseudomonadati</taxon>
        <taxon>Nitrospirota</taxon>
        <taxon>Nitrospiria</taxon>
        <taxon>Nitrospirales</taxon>
        <taxon>Nitrospiraceae</taxon>
        <taxon>Nitrospira</taxon>
    </lineage>
</organism>
<dbReference type="AlphaFoldDB" id="A0A330L2H9"/>
<dbReference type="InterPro" id="IPR006116">
    <property type="entry name" value="NT_2-5OAS_ClassI-CCAase"/>
</dbReference>
<dbReference type="RefSeq" id="WP_159450764.1">
    <property type="nucleotide sequence ID" value="NZ_OUNR01000001.1"/>
</dbReference>
<dbReference type="GO" id="GO:0016779">
    <property type="term" value="F:nucleotidyltransferase activity"/>
    <property type="evidence" value="ECO:0007669"/>
    <property type="project" value="InterPro"/>
</dbReference>
<sequence length="303" mass="34617">MAAEEFLSNLARKWEPTELQKQEVAASQRHLRELLHESRLPVLDSYLSGSYSRDTALRPIDDVDIVFIVEPSHWSQWPSLWRPEPYEVLDSFARAIRHRYTLSSVYGQRRSVNLRLSDLDIDVVPALSANEHSSAIYVPDRQARTWILSNPKEHARQATQVNRSRDGQLKPLVKLLKLWNRQLPSTAQVKSFLLETMALRIFRRYGIPSLEEGLVRFWDHMAYAAGEDTVLQWESVGIGLSGWSTSVPDVAETGGDVAGGLDSECRQKFVQRAISSRDKALASLRARNNSYAVDHWKRAFHLL</sequence>